<accession>A0A9D1PET3</accession>
<dbReference type="Gene3D" id="3.40.720.10">
    <property type="entry name" value="Alkaline Phosphatase, subunit A"/>
    <property type="match status" value="1"/>
</dbReference>
<reference evidence="1" key="1">
    <citation type="journal article" date="2021" name="PeerJ">
        <title>Extensive microbial diversity within the chicken gut microbiome revealed by metagenomics and culture.</title>
        <authorList>
            <person name="Gilroy R."/>
            <person name="Ravi A."/>
            <person name="Getino M."/>
            <person name="Pursley I."/>
            <person name="Horton D.L."/>
            <person name="Alikhan N.F."/>
            <person name="Baker D."/>
            <person name="Gharbi K."/>
            <person name="Hall N."/>
            <person name="Watson M."/>
            <person name="Adriaenssens E.M."/>
            <person name="Foster-Nyarko E."/>
            <person name="Jarju S."/>
            <person name="Secka A."/>
            <person name="Antonio M."/>
            <person name="Oren A."/>
            <person name="Chaudhuri R.R."/>
            <person name="La Ragione R."/>
            <person name="Hildebrand F."/>
            <person name="Pallen M.J."/>
        </authorList>
    </citation>
    <scope>NUCLEOTIDE SEQUENCE</scope>
    <source>
        <strain evidence="1">CHK195-9823</strain>
    </source>
</reference>
<sequence>MYHEHRIGQTAATILKLLDITPGRKMEEPHGKVLDIASRELTGKGSRRVFFYNPDAIGIWLYRKYQEKFTELENRIQLRMKVHAVYPPVTPVCFGTMYTGLSPQEHGIMKYRKPVLQVDTVFDYLVKEKKKAAIISTEGDSISRIFLGRDIDYFIYPTVEECNEKALDLIEKDKYDFMVLYNGNYDYMMHRFGPEGSRALEALDKNIEMFLKIYDRIKEYWKKHPAILAFAPDHGCHRKFMFMGSHGAEIPADMETIHFYSFINSTDQCMEL</sequence>
<dbReference type="Proteomes" id="UP000886814">
    <property type="component" value="Unassembled WGS sequence"/>
</dbReference>
<dbReference type="InterPro" id="IPR002591">
    <property type="entry name" value="Phosphodiest/P_Trfase"/>
</dbReference>
<dbReference type="SUPFAM" id="SSF53649">
    <property type="entry name" value="Alkaline phosphatase-like"/>
    <property type="match status" value="1"/>
</dbReference>
<organism evidence="1 2">
    <name type="scientific">Candidatus Blautia stercorigallinarum</name>
    <dbReference type="NCBI Taxonomy" id="2838501"/>
    <lineage>
        <taxon>Bacteria</taxon>
        <taxon>Bacillati</taxon>
        <taxon>Bacillota</taxon>
        <taxon>Clostridia</taxon>
        <taxon>Lachnospirales</taxon>
        <taxon>Lachnospiraceae</taxon>
        <taxon>Blautia</taxon>
    </lineage>
</organism>
<gene>
    <name evidence="1" type="ORF">H9747_13230</name>
</gene>
<proteinExistence type="predicted"/>
<evidence type="ECO:0000313" key="1">
    <source>
        <dbReference type="EMBL" id="HIV39934.1"/>
    </source>
</evidence>
<dbReference type="Pfam" id="PF01663">
    <property type="entry name" value="Phosphodiest"/>
    <property type="match status" value="1"/>
</dbReference>
<reference evidence="1" key="2">
    <citation type="submission" date="2021-04" db="EMBL/GenBank/DDBJ databases">
        <authorList>
            <person name="Gilroy R."/>
        </authorList>
    </citation>
    <scope>NUCLEOTIDE SEQUENCE</scope>
    <source>
        <strain evidence="1">CHK195-9823</strain>
    </source>
</reference>
<name>A0A9D1PET3_9FIRM</name>
<comment type="caution">
    <text evidence="1">The sequence shown here is derived from an EMBL/GenBank/DDBJ whole genome shotgun (WGS) entry which is preliminary data.</text>
</comment>
<protein>
    <submittedName>
        <fullName evidence="1">Alkaline phosphatase family protein</fullName>
    </submittedName>
</protein>
<dbReference type="EMBL" id="DXIQ01000092">
    <property type="protein sequence ID" value="HIV39934.1"/>
    <property type="molecule type" value="Genomic_DNA"/>
</dbReference>
<evidence type="ECO:0000313" key="2">
    <source>
        <dbReference type="Proteomes" id="UP000886814"/>
    </source>
</evidence>
<dbReference type="AlphaFoldDB" id="A0A9D1PET3"/>
<dbReference type="InterPro" id="IPR017850">
    <property type="entry name" value="Alkaline_phosphatase_core_sf"/>
</dbReference>